<comment type="caution">
    <text evidence="2">The sequence shown here is derived from an EMBL/GenBank/DDBJ whole genome shotgun (WGS) entry which is preliminary data.</text>
</comment>
<proteinExistence type="predicted"/>
<dbReference type="Proteomes" id="UP000683360">
    <property type="component" value="Unassembled WGS sequence"/>
</dbReference>
<dbReference type="OrthoDB" id="6508726at2759"/>
<keyword evidence="3" id="KW-1185">Reference proteome</keyword>
<dbReference type="AlphaFoldDB" id="A0A8S3TGH0"/>
<reference evidence="2" key="1">
    <citation type="submission" date="2021-03" db="EMBL/GenBank/DDBJ databases">
        <authorList>
            <person name="Bekaert M."/>
        </authorList>
    </citation>
    <scope>NUCLEOTIDE SEQUENCE</scope>
</reference>
<sequence>MVLEANSTNKQTTTSSVDKYEKEVDLQNDCRSFYLNRVKATENLKQKLENKNGVCERKKTSMSMAMDRLRLEMTSLVDQDLSLMRQLLTLNETIEELKNKRLYGVSKDSLDDSADYLKGSTCHLSKNVSTMSLGSDYSCECSGSEDDTDLTKRDLDSEDTGYVIFCEGWCTLVTTRRDNLSADPLMTTKLFLKITEGT</sequence>
<gene>
    <name evidence="2" type="ORF">MEDL_42343</name>
</gene>
<evidence type="ECO:0000313" key="2">
    <source>
        <dbReference type="EMBL" id="CAG2229435.1"/>
    </source>
</evidence>
<organism evidence="2 3">
    <name type="scientific">Mytilus edulis</name>
    <name type="common">Blue mussel</name>
    <dbReference type="NCBI Taxonomy" id="6550"/>
    <lineage>
        <taxon>Eukaryota</taxon>
        <taxon>Metazoa</taxon>
        <taxon>Spiralia</taxon>
        <taxon>Lophotrochozoa</taxon>
        <taxon>Mollusca</taxon>
        <taxon>Bivalvia</taxon>
        <taxon>Autobranchia</taxon>
        <taxon>Pteriomorphia</taxon>
        <taxon>Mytilida</taxon>
        <taxon>Mytiloidea</taxon>
        <taxon>Mytilidae</taxon>
        <taxon>Mytilinae</taxon>
        <taxon>Mytilus</taxon>
    </lineage>
</organism>
<protein>
    <submittedName>
        <fullName evidence="2">Uncharacterized protein</fullName>
    </submittedName>
</protein>
<dbReference type="InterPro" id="IPR039499">
    <property type="entry name" value="LURA1/LRA25"/>
</dbReference>
<feature type="coiled-coil region" evidence="1">
    <location>
        <begin position="31"/>
        <end position="58"/>
    </location>
</feature>
<dbReference type="Pfam" id="PF14854">
    <property type="entry name" value="LURAP"/>
    <property type="match status" value="1"/>
</dbReference>
<keyword evidence="1" id="KW-0175">Coiled coil</keyword>
<evidence type="ECO:0000313" key="3">
    <source>
        <dbReference type="Proteomes" id="UP000683360"/>
    </source>
</evidence>
<dbReference type="EMBL" id="CAJPWZ010002026">
    <property type="protein sequence ID" value="CAG2229435.1"/>
    <property type="molecule type" value="Genomic_DNA"/>
</dbReference>
<evidence type="ECO:0000256" key="1">
    <source>
        <dbReference type="SAM" id="Coils"/>
    </source>
</evidence>
<accession>A0A8S3TGH0</accession>
<name>A0A8S3TGH0_MYTED</name>